<evidence type="ECO:0000256" key="1">
    <source>
        <dbReference type="PROSITE-ProRule" id="PRU00339"/>
    </source>
</evidence>
<dbReference type="Proteomes" id="UP001204621">
    <property type="component" value="Unassembled WGS sequence"/>
</dbReference>
<accession>A0ABT2CWZ5</accession>
<dbReference type="InterPro" id="IPR019734">
    <property type="entry name" value="TPR_rpt"/>
</dbReference>
<dbReference type="PANTHER" id="PTHR46825">
    <property type="entry name" value="D-ALANYL-D-ALANINE-CARBOXYPEPTIDASE/ENDOPEPTIDASE AMPH"/>
    <property type="match status" value="1"/>
</dbReference>
<dbReference type="InterPro" id="IPR001466">
    <property type="entry name" value="Beta-lactam-related"/>
</dbReference>
<dbReference type="Gene3D" id="3.40.710.10">
    <property type="entry name" value="DD-peptidase/beta-lactamase superfamily"/>
    <property type="match status" value="1"/>
</dbReference>
<dbReference type="SUPFAM" id="SSF56601">
    <property type="entry name" value="beta-lactamase/transpeptidase-like"/>
    <property type="match status" value="1"/>
</dbReference>
<dbReference type="InterPro" id="IPR011990">
    <property type="entry name" value="TPR-like_helical_dom_sf"/>
</dbReference>
<proteinExistence type="predicted"/>
<feature type="repeat" description="TPR" evidence="1">
    <location>
        <begin position="445"/>
        <end position="478"/>
    </location>
</feature>
<name>A0ABT2CWZ5_9BURK</name>
<evidence type="ECO:0000313" key="3">
    <source>
        <dbReference type="EMBL" id="MCS0658477.1"/>
    </source>
</evidence>
<reference evidence="3 4" key="1">
    <citation type="submission" date="2022-08" db="EMBL/GenBank/DDBJ databases">
        <title>Reclassification of Massilia species as members of the genera Telluria, Duganella, Pseudoduganella, Mokoshia gen. nov. and Zemynaea gen. nov. using orthogonal and non-orthogonal genome-based approaches.</title>
        <authorList>
            <person name="Bowman J.P."/>
        </authorList>
    </citation>
    <scope>NUCLEOTIDE SEQUENCE [LARGE SCALE GENOMIC DNA]</scope>
    <source>
        <strain evidence="3 4">JCM 31606</strain>
    </source>
</reference>
<keyword evidence="1" id="KW-0802">TPR repeat</keyword>
<organism evidence="3 4">
    <name type="scientific">Massilia terrae</name>
    <dbReference type="NCBI Taxonomy" id="1811224"/>
    <lineage>
        <taxon>Bacteria</taxon>
        <taxon>Pseudomonadati</taxon>
        <taxon>Pseudomonadota</taxon>
        <taxon>Betaproteobacteria</taxon>
        <taxon>Burkholderiales</taxon>
        <taxon>Oxalobacteraceae</taxon>
        <taxon>Telluria group</taxon>
        <taxon>Massilia</taxon>
    </lineage>
</organism>
<sequence>MWTQDSGEAMRKSSVLLCVAVLVFFAGIADAAAASLDQLVRAYAERRGFSGVVLVARNGQPLYRAAFGLAQPASKVPIGVDAVFRVGSLSKPFTATLVMQLAEAGQIDLDGTVGHYLPALYADSEAGRITVRQLLTHTSGLADVPSRYTDPFWRSEARRHYTPEQFAREWIPRALASDPGAFRYNNNGYFLLGLIVEAVTGKSYAENLKQHIFRPAGMRDSGVFDGRTVLPKFAQGTVRADDGTRELPPYIDPSVSYSASGLYSTVRDLLLFDTALLDGRLLGQAAQREMFADRGKHYGYGWGVEDWAVGPGAALPVVLHTGSVPGYQSMLVRSLSDRVTIIILDNAWRGATVVAMARDISDLVHGKPVALPRRSLEDALTPVLYRQGLDAMRAAFVRVRSNQFTIYDMSEPALNGFGYALLRNGQVEAAVQVFRWNAEAHPASPNVHDSLAEGLLAAGNRDGARAGYAKVLELDPNNRHAAEELEKLGRAGP</sequence>
<dbReference type="EMBL" id="JANUGU010000002">
    <property type="protein sequence ID" value="MCS0658477.1"/>
    <property type="molecule type" value="Genomic_DNA"/>
</dbReference>
<dbReference type="RefSeq" id="WP_258811657.1">
    <property type="nucleotide sequence ID" value="NZ_JANUGU010000002.1"/>
</dbReference>
<dbReference type="PROSITE" id="PS50005">
    <property type="entry name" value="TPR"/>
    <property type="match status" value="1"/>
</dbReference>
<gene>
    <name evidence="3" type="ORF">NX778_10420</name>
</gene>
<dbReference type="InterPro" id="IPR050491">
    <property type="entry name" value="AmpC-like"/>
</dbReference>
<feature type="domain" description="Beta-lactamase-related" evidence="2">
    <location>
        <begin position="36"/>
        <end position="352"/>
    </location>
</feature>
<dbReference type="InterPro" id="IPR012338">
    <property type="entry name" value="Beta-lactam/transpept-like"/>
</dbReference>
<keyword evidence="3" id="KW-0378">Hydrolase</keyword>
<protein>
    <submittedName>
        <fullName evidence="3">Serine hydrolase</fullName>
    </submittedName>
</protein>
<dbReference type="Pfam" id="PF00144">
    <property type="entry name" value="Beta-lactamase"/>
    <property type="match status" value="1"/>
</dbReference>
<dbReference type="PANTHER" id="PTHR46825:SF9">
    <property type="entry name" value="BETA-LACTAMASE-RELATED DOMAIN-CONTAINING PROTEIN"/>
    <property type="match status" value="1"/>
</dbReference>
<evidence type="ECO:0000259" key="2">
    <source>
        <dbReference type="Pfam" id="PF00144"/>
    </source>
</evidence>
<comment type="caution">
    <text evidence="3">The sequence shown here is derived from an EMBL/GenBank/DDBJ whole genome shotgun (WGS) entry which is preliminary data.</text>
</comment>
<dbReference type="SUPFAM" id="SSF48452">
    <property type="entry name" value="TPR-like"/>
    <property type="match status" value="1"/>
</dbReference>
<keyword evidence="4" id="KW-1185">Reference proteome</keyword>
<dbReference type="Gene3D" id="1.25.40.10">
    <property type="entry name" value="Tetratricopeptide repeat domain"/>
    <property type="match status" value="1"/>
</dbReference>
<dbReference type="GO" id="GO:0016787">
    <property type="term" value="F:hydrolase activity"/>
    <property type="evidence" value="ECO:0007669"/>
    <property type="project" value="UniProtKB-KW"/>
</dbReference>
<evidence type="ECO:0000313" key="4">
    <source>
        <dbReference type="Proteomes" id="UP001204621"/>
    </source>
</evidence>